<evidence type="ECO:0000313" key="1">
    <source>
        <dbReference type="EMBL" id="JAH07582.1"/>
    </source>
</evidence>
<protein>
    <submittedName>
        <fullName evidence="1">Uncharacterized protein</fullName>
    </submittedName>
</protein>
<accession>A0A0E9PTG7</accession>
<sequence length="37" mass="4250">MSVQCNHKYPALYISIKFAHQRVNRPVCLSDQGDRSS</sequence>
<proteinExistence type="predicted"/>
<dbReference type="EMBL" id="GBXM01100995">
    <property type="protein sequence ID" value="JAH07582.1"/>
    <property type="molecule type" value="Transcribed_RNA"/>
</dbReference>
<reference evidence="1" key="1">
    <citation type="submission" date="2014-11" db="EMBL/GenBank/DDBJ databases">
        <authorList>
            <person name="Amaro Gonzalez C."/>
        </authorList>
    </citation>
    <scope>NUCLEOTIDE SEQUENCE</scope>
</reference>
<dbReference type="AlphaFoldDB" id="A0A0E9PTG7"/>
<name>A0A0E9PTG7_ANGAN</name>
<reference evidence="1" key="2">
    <citation type="journal article" date="2015" name="Fish Shellfish Immunol.">
        <title>Early steps in the European eel (Anguilla anguilla)-Vibrio vulnificus interaction in the gills: Role of the RtxA13 toxin.</title>
        <authorList>
            <person name="Callol A."/>
            <person name="Pajuelo D."/>
            <person name="Ebbesson L."/>
            <person name="Teles M."/>
            <person name="MacKenzie S."/>
            <person name="Amaro C."/>
        </authorList>
    </citation>
    <scope>NUCLEOTIDE SEQUENCE</scope>
</reference>
<organism evidence="1">
    <name type="scientific">Anguilla anguilla</name>
    <name type="common">European freshwater eel</name>
    <name type="synonym">Muraena anguilla</name>
    <dbReference type="NCBI Taxonomy" id="7936"/>
    <lineage>
        <taxon>Eukaryota</taxon>
        <taxon>Metazoa</taxon>
        <taxon>Chordata</taxon>
        <taxon>Craniata</taxon>
        <taxon>Vertebrata</taxon>
        <taxon>Euteleostomi</taxon>
        <taxon>Actinopterygii</taxon>
        <taxon>Neopterygii</taxon>
        <taxon>Teleostei</taxon>
        <taxon>Anguilliformes</taxon>
        <taxon>Anguillidae</taxon>
        <taxon>Anguilla</taxon>
    </lineage>
</organism>